<dbReference type="InterPro" id="IPR009057">
    <property type="entry name" value="Homeodomain-like_sf"/>
</dbReference>
<evidence type="ECO:0000313" key="7">
    <source>
        <dbReference type="EMBL" id="EFV42572.1"/>
    </source>
</evidence>
<keyword evidence="8" id="KW-1185">Reference proteome</keyword>
<keyword evidence="3" id="KW-0805">Transcription regulation</keyword>
<dbReference type="PANTHER" id="PTHR32071">
    <property type="entry name" value="TRANSCRIPTIONAL REGULATORY PROTEIN"/>
    <property type="match status" value="1"/>
</dbReference>
<evidence type="ECO:0000256" key="2">
    <source>
        <dbReference type="ARBA" id="ARBA00022840"/>
    </source>
</evidence>
<dbReference type="CDD" id="cd00009">
    <property type="entry name" value="AAA"/>
    <property type="match status" value="1"/>
</dbReference>
<dbReference type="InterPro" id="IPR002078">
    <property type="entry name" value="Sigma_54_int"/>
</dbReference>
<dbReference type="SMART" id="SM00382">
    <property type="entry name" value="AAA"/>
    <property type="match status" value="1"/>
</dbReference>
<keyword evidence="2" id="KW-0067">ATP-binding</keyword>
<evidence type="ECO:0000256" key="4">
    <source>
        <dbReference type="ARBA" id="ARBA00023125"/>
    </source>
</evidence>
<dbReference type="RefSeq" id="WP_005030705.1">
    <property type="nucleotide sequence ID" value="NZ_KE150238.1"/>
</dbReference>
<keyword evidence="4" id="KW-0238">DNA-binding</keyword>
<evidence type="ECO:0000259" key="6">
    <source>
        <dbReference type="PROSITE" id="PS50045"/>
    </source>
</evidence>
<dbReference type="Pfam" id="PF00158">
    <property type="entry name" value="Sigma54_activat"/>
    <property type="match status" value="1"/>
</dbReference>
<dbReference type="InterPro" id="IPR058031">
    <property type="entry name" value="AAA_lid_NorR"/>
</dbReference>
<name>E5YBQ9_BILW3</name>
<feature type="domain" description="Sigma-54 factor interaction" evidence="6">
    <location>
        <begin position="724"/>
        <end position="943"/>
    </location>
</feature>
<dbReference type="OrthoDB" id="5465448at2"/>
<dbReference type="Pfam" id="PF25601">
    <property type="entry name" value="AAA_lid_14"/>
    <property type="match status" value="1"/>
</dbReference>
<sequence>MYAGTVSPSDPILAALTLSLRLSAAPLSERHLSLITGQPEENIRQILLDLEGFGFAARTEAAWTCGTVPPSLLGAMAATVRAKIPESRMPHYLGFLLPDAPLEECELVVRYLDEELNQQAPETLLCLEFVIRYLRDWGETHADAAFQKSSQYAEMVLIVQSQCLFLNSQMQMAVKLTPIAYALTQQSGNERFRTLVAIFGCYLKVFSDEPLPQDISRYVERLGELPDLGDKEMQDCLPLFRGILHYVRGEYPHVLKYYEQKLEVYGWKYRRFAMLLASCASQSAFYLRQYHLSLGINESSRRTAALAGDRMLSMFWMLHLAFAMLRVGDMDAALLNLDCLFMAFDARQYNKTAVSTVRGIALYHYLNGRLRSAHALLTGQAARGVSPNAPHVPFEDPLNLDMLYALEQAGFPPISRYPLALIVKKLKEGTNRQLRGAALRIEALRLRDRGGDPKREQTLLRESLDCISGTGDRREEALSANELANVLERIGDAASAAALRDQAEACAGFRVDRSVSYQQMVLLLTRHSQGNRLPALGDGHYDCPQDSCVERCHRAFNACSNETCLTSALHRLVAIAQKELKSERGALFRRDEDDRLVCVAAVNLTDMELKSEQMRPCLEWLDGFSDRPAAPGRGEQGLCLPLDIGESGLWLLYLDSTFTDGPFAHLHQPELHTLSYLFASEVRSALRLKKVRDEESRHQKERFQSVVLQEDRNIAPLFGTGLGELLEQVRHVSVTDAPVLILGETGVGKEVMARQIHLMSRRSGPFIAVHPASTPEHLFESEFFGHERGAFTGAIKQKLGFFEMADEGTLFIDEVGDIPPAIQTKLLRVLQEQRFIRVGGTREIYSSFRLITATNKNLWQEVQEGRFREDLLYRISVVPLMLPPLRERRQDIIPLVQNFMEHFCRRYNQLPFALNQEETAVLRSYDWPGNIRELKNVIERAVILNRLPALNVPHSPPHRKTSEETPNRRGFVVDDIPTLDELERRYLEYIFNIASGCVYGEKGMTELLNLKRSTLYTKLKKHGIMLR</sequence>
<dbReference type="STRING" id="563192.HMPREF0179_03633"/>
<dbReference type="FunFam" id="3.40.50.300:FF:000006">
    <property type="entry name" value="DNA-binding transcriptional regulator NtrC"/>
    <property type="match status" value="1"/>
</dbReference>
<dbReference type="GO" id="GO:0006355">
    <property type="term" value="P:regulation of DNA-templated transcription"/>
    <property type="evidence" value="ECO:0007669"/>
    <property type="project" value="InterPro"/>
</dbReference>
<dbReference type="Proteomes" id="UP000006034">
    <property type="component" value="Unassembled WGS sequence"/>
</dbReference>
<keyword evidence="5" id="KW-0804">Transcription</keyword>
<reference evidence="7 8" key="1">
    <citation type="submission" date="2010-10" db="EMBL/GenBank/DDBJ databases">
        <authorList>
            <consortium name="The Broad Institute Genome Sequencing Platform"/>
            <person name="Ward D."/>
            <person name="Earl A."/>
            <person name="Feldgarden M."/>
            <person name="Young S.K."/>
            <person name="Gargeya S."/>
            <person name="Zeng Q."/>
            <person name="Alvarado L."/>
            <person name="Berlin A."/>
            <person name="Bochicchio J."/>
            <person name="Chapman S.B."/>
            <person name="Chen Z."/>
            <person name="Freedman E."/>
            <person name="Gellesch M."/>
            <person name="Goldberg J."/>
            <person name="Griggs A."/>
            <person name="Gujja S."/>
            <person name="Heilman E."/>
            <person name="Heiman D."/>
            <person name="Howarth C."/>
            <person name="Mehta T."/>
            <person name="Neiman D."/>
            <person name="Pearson M."/>
            <person name="Roberts A."/>
            <person name="Saif S."/>
            <person name="Shea T."/>
            <person name="Shenoy N."/>
            <person name="Sisk P."/>
            <person name="Stolte C."/>
            <person name="Sykes S."/>
            <person name="White J."/>
            <person name="Yandava C."/>
            <person name="Allen-Vercoe E."/>
            <person name="Sibley C."/>
            <person name="Ambrose C.E."/>
            <person name="Strauss J."/>
            <person name="Daigneault M."/>
            <person name="Haas B."/>
            <person name="Nusbaum C."/>
            <person name="Birren B."/>
        </authorList>
    </citation>
    <scope>NUCLEOTIDE SEQUENCE [LARGE SCALE GENOMIC DNA]</scope>
    <source>
        <strain evidence="7 8">3_1_6</strain>
    </source>
</reference>
<accession>E5YBQ9</accession>
<dbReference type="SUPFAM" id="SSF46689">
    <property type="entry name" value="Homeodomain-like"/>
    <property type="match status" value="1"/>
</dbReference>
<dbReference type="Gene3D" id="3.40.50.300">
    <property type="entry name" value="P-loop containing nucleotide triphosphate hydrolases"/>
    <property type="match status" value="1"/>
</dbReference>
<dbReference type="EMBL" id="ADCP02000001">
    <property type="protein sequence ID" value="EFV42572.1"/>
    <property type="molecule type" value="Genomic_DNA"/>
</dbReference>
<dbReference type="AlphaFoldDB" id="E5YBQ9"/>
<dbReference type="InterPro" id="IPR003593">
    <property type="entry name" value="AAA+_ATPase"/>
</dbReference>
<dbReference type="GO" id="GO:0003677">
    <property type="term" value="F:DNA binding"/>
    <property type="evidence" value="ECO:0007669"/>
    <property type="project" value="UniProtKB-KW"/>
</dbReference>
<dbReference type="SUPFAM" id="SSF52540">
    <property type="entry name" value="P-loop containing nucleoside triphosphate hydrolases"/>
    <property type="match status" value="1"/>
</dbReference>
<dbReference type="eggNOG" id="COG3829">
    <property type="taxonomic scope" value="Bacteria"/>
</dbReference>
<dbReference type="InterPro" id="IPR025944">
    <property type="entry name" value="Sigma_54_int_dom_CS"/>
</dbReference>
<proteinExistence type="predicted"/>
<dbReference type="InterPro" id="IPR025943">
    <property type="entry name" value="Sigma_54_int_dom_ATP-bd_2"/>
</dbReference>
<dbReference type="HOGENOM" id="CLU_010827_1_1_7"/>
<dbReference type="PROSITE" id="PS50045">
    <property type="entry name" value="SIGMA54_INTERACT_4"/>
    <property type="match status" value="1"/>
</dbReference>
<evidence type="ECO:0000256" key="3">
    <source>
        <dbReference type="ARBA" id="ARBA00023015"/>
    </source>
</evidence>
<gene>
    <name evidence="7" type="ORF">HMPREF0179_03633</name>
</gene>
<organism evidence="7 8">
    <name type="scientific">Bilophila wadsworthia (strain 3_1_6)</name>
    <dbReference type="NCBI Taxonomy" id="563192"/>
    <lineage>
        <taxon>Bacteria</taxon>
        <taxon>Pseudomonadati</taxon>
        <taxon>Thermodesulfobacteriota</taxon>
        <taxon>Desulfovibrionia</taxon>
        <taxon>Desulfovibrionales</taxon>
        <taxon>Desulfovibrionaceae</taxon>
        <taxon>Bilophila</taxon>
    </lineage>
</organism>
<dbReference type="InterPro" id="IPR025662">
    <property type="entry name" value="Sigma_54_int_dom_ATP-bd_1"/>
</dbReference>
<comment type="caution">
    <text evidence="7">The sequence shown here is derived from an EMBL/GenBank/DDBJ whole genome shotgun (WGS) entry which is preliminary data.</text>
</comment>
<reference evidence="7 8" key="2">
    <citation type="submission" date="2013-04" db="EMBL/GenBank/DDBJ databases">
        <title>The Genome Sequence of Bilophila wadsworthia 3_1_6.</title>
        <authorList>
            <consortium name="The Broad Institute Genomics Platform"/>
            <person name="Earl A."/>
            <person name="Ward D."/>
            <person name="Feldgarden M."/>
            <person name="Gevers D."/>
            <person name="Sibley C."/>
            <person name="Strauss J."/>
            <person name="Allen-Vercoe E."/>
            <person name="Walker B."/>
            <person name="Young S."/>
            <person name="Zeng Q."/>
            <person name="Gargeya S."/>
            <person name="Fitzgerald M."/>
            <person name="Haas B."/>
            <person name="Abouelleil A."/>
            <person name="Allen A.W."/>
            <person name="Alvarado L."/>
            <person name="Arachchi H.M."/>
            <person name="Berlin A.M."/>
            <person name="Chapman S.B."/>
            <person name="Gainer-Dewar J."/>
            <person name="Goldberg J."/>
            <person name="Griggs A."/>
            <person name="Gujja S."/>
            <person name="Hansen M."/>
            <person name="Howarth C."/>
            <person name="Imamovic A."/>
            <person name="Ireland A."/>
            <person name="Larimer J."/>
            <person name="McCowan C."/>
            <person name="Murphy C."/>
            <person name="Pearson M."/>
            <person name="Poon T.W."/>
            <person name="Priest M."/>
            <person name="Roberts A."/>
            <person name="Saif S."/>
            <person name="Shea T."/>
            <person name="Sisk P."/>
            <person name="Sykes S."/>
            <person name="Wortman J."/>
            <person name="Nusbaum C."/>
            <person name="Birren B."/>
        </authorList>
    </citation>
    <scope>NUCLEOTIDE SEQUENCE [LARGE SCALE GENOMIC DNA]</scope>
    <source>
        <strain evidence="7 8">3_1_6</strain>
    </source>
</reference>
<protein>
    <recommendedName>
        <fullName evidence="6">Sigma-54 factor interaction domain-containing protein</fullName>
    </recommendedName>
</protein>
<dbReference type="PROSITE" id="PS00676">
    <property type="entry name" value="SIGMA54_INTERACT_2"/>
    <property type="match status" value="1"/>
</dbReference>
<keyword evidence="1" id="KW-0547">Nucleotide-binding</keyword>
<dbReference type="InterPro" id="IPR027417">
    <property type="entry name" value="P-loop_NTPase"/>
</dbReference>
<evidence type="ECO:0000256" key="5">
    <source>
        <dbReference type="ARBA" id="ARBA00023163"/>
    </source>
</evidence>
<dbReference type="GeneID" id="78084369"/>
<dbReference type="Gene3D" id="1.10.8.60">
    <property type="match status" value="1"/>
</dbReference>
<dbReference type="PROSITE" id="PS00688">
    <property type="entry name" value="SIGMA54_INTERACT_3"/>
    <property type="match status" value="1"/>
</dbReference>
<dbReference type="PROSITE" id="PS00675">
    <property type="entry name" value="SIGMA54_INTERACT_1"/>
    <property type="match status" value="1"/>
</dbReference>
<dbReference type="GO" id="GO:0005524">
    <property type="term" value="F:ATP binding"/>
    <property type="evidence" value="ECO:0007669"/>
    <property type="project" value="UniProtKB-KW"/>
</dbReference>
<evidence type="ECO:0000313" key="8">
    <source>
        <dbReference type="Proteomes" id="UP000006034"/>
    </source>
</evidence>
<evidence type="ECO:0000256" key="1">
    <source>
        <dbReference type="ARBA" id="ARBA00022741"/>
    </source>
</evidence>